<feature type="transmembrane region" description="Helical" evidence="6">
    <location>
        <begin position="228"/>
        <end position="247"/>
    </location>
</feature>
<feature type="domain" description="EamA" evidence="7">
    <location>
        <begin position="13"/>
        <end position="148"/>
    </location>
</feature>
<feature type="transmembrane region" description="Helical" evidence="6">
    <location>
        <begin position="12"/>
        <end position="32"/>
    </location>
</feature>
<dbReference type="InterPro" id="IPR050638">
    <property type="entry name" value="AA-Vitamin_Transporters"/>
</dbReference>
<evidence type="ECO:0000256" key="4">
    <source>
        <dbReference type="ARBA" id="ARBA00022989"/>
    </source>
</evidence>
<feature type="domain" description="EamA" evidence="7">
    <location>
        <begin position="157"/>
        <end position="295"/>
    </location>
</feature>
<keyword evidence="3 6" id="KW-0812">Transmembrane</keyword>
<organism evidence="8">
    <name type="scientific">Vibrio chaetopteri</name>
    <dbReference type="NCBI Taxonomy" id="3016528"/>
    <lineage>
        <taxon>Bacteria</taxon>
        <taxon>Pseudomonadati</taxon>
        <taxon>Pseudomonadota</taxon>
        <taxon>Gammaproteobacteria</taxon>
        <taxon>Vibrionales</taxon>
        <taxon>Vibrionaceae</taxon>
        <taxon>Vibrio</taxon>
    </lineage>
</organism>
<dbReference type="KEGG" id="vck:PG915_10105"/>
<evidence type="ECO:0000256" key="6">
    <source>
        <dbReference type="SAM" id="Phobius"/>
    </source>
</evidence>
<feature type="transmembrane region" description="Helical" evidence="6">
    <location>
        <begin position="187"/>
        <end position="208"/>
    </location>
</feature>
<evidence type="ECO:0000256" key="1">
    <source>
        <dbReference type="ARBA" id="ARBA00004141"/>
    </source>
</evidence>
<feature type="transmembrane region" description="Helical" evidence="6">
    <location>
        <begin position="44"/>
        <end position="64"/>
    </location>
</feature>
<dbReference type="PANTHER" id="PTHR32322">
    <property type="entry name" value="INNER MEMBRANE TRANSPORTER"/>
    <property type="match status" value="1"/>
</dbReference>
<dbReference type="Gene3D" id="1.10.3730.20">
    <property type="match status" value="1"/>
</dbReference>
<dbReference type="InterPro" id="IPR000620">
    <property type="entry name" value="EamA_dom"/>
</dbReference>
<comment type="subcellular location">
    <subcellularLocation>
        <location evidence="1">Membrane</location>
        <topology evidence="1">Multi-pass membrane protein</topology>
    </subcellularLocation>
</comment>
<feature type="transmembrane region" description="Helical" evidence="6">
    <location>
        <begin position="259"/>
        <end position="277"/>
    </location>
</feature>
<comment type="similarity">
    <text evidence="2">Belongs to the EamA transporter family.</text>
</comment>
<protein>
    <submittedName>
        <fullName evidence="8">DMT family transporter</fullName>
    </submittedName>
</protein>
<evidence type="ECO:0000256" key="5">
    <source>
        <dbReference type="ARBA" id="ARBA00023136"/>
    </source>
</evidence>
<keyword evidence="4 6" id="KW-1133">Transmembrane helix</keyword>
<dbReference type="RefSeq" id="WP_353496415.1">
    <property type="nucleotide sequence ID" value="NZ_CP115920.1"/>
</dbReference>
<evidence type="ECO:0000256" key="3">
    <source>
        <dbReference type="ARBA" id="ARBA00022692"/>
    </source>
</evidence>
<dbReference type="Pfam" id="PF00892">
    <property type="entry name" value="EamA"/>
    <property type="match status" value="2"/>
</dbReference>
<evidence type="ECO:0000259" key="7">
    <source>
        <dbReference type="Pfam" id="PF00892"/>
    </source>
</evidence>
<dbReference type="SUPFAM" id="SSF103481">
    <property type="entry name" value="Multidrug resistance efflux transporter EmrE"/>
    <property type="match status" value="2"/>
</dbReference>
<dbReference type="EMBL" id="CP115920">
    <property type="protein sequence ID" value="XCD14950.1"/>
    <property type="molecule type" value="Genomic_DNA"/>
</dbReference>
<dbReference type="InterPro" id="IPR037185">
    <property type="entry name" value="EmrE-like"/>
</dbReference>
<reference evidence="8" key="1">
    <citation type="submission" date="2023-01" db="EMBL/GenBank/DDBJ databases">
        <title>Vibrio sp. CB1-14 genome sequencing.</title>
        <authorList>
            <person name="Otstavnykh N."/>
            <person name="Isaeva M."/>
            <person name="Meleshko D."/>
        </authorList>
    </citation>
    <scope>NUCLEOTIDE SEQUENCE</scope>
    <source>
        <strain evidence="8">CB1-14</strain>
    </source>
</reference>
<feature type="transmembrane region" description="Helical" evidence="6">
    <location>
        <begin position="103"/>
        <end position="120"/>
    </location>
</feature>
<feature type="transmembrane region" description="Helical" evidence="6">
    <location>
        <begin position="157"/>
        <end position="175"/>
    </location>
</feature>
<feature type="transmembrane region" description="Helical" evidence="6">
    <location>
        <begin position="283"/>
        <end position="302"/>
    </location>
</feature>
<dbReference type="GO" id="GO:0016020">
    <property type="term" value="C:membrane"/>
    <property type="evidence" value="ECO:0007669"/>
    <property type="project" value="UniProtKB-SubCell"/>
</dbReference>
<feature type="transmembrane region" description="Helical" evidence="6">
    <location>
        <begin position="132"/>
        <end position="151"/>
    </location>
</feature>
<evidence type="ECO:0000313" key="8">
    <source>
        <dbReference type="EMBL" id="XCD14950.1"/>
    </source>
</evidence>
<name>A0AAU8BF37_9VIBR</name>
<feature type="transmembrane region" description="Helical" evidence="6">
    <location>
        <begin position="76"/>
        <end position="97"/>
    </location>
</feature>
<gene>
    <name evidence="8" type="ORF">PG915_10105</name>
</gene>
<sequence>METNFANKISFHWAIIGLLVVSIVWGTSYGVSKQILNQLTVVELLLIRFVISCAVLLSVIYFKQQIRMFTSQWRRYLQVGISTGLILSCIFLTETWAVKLVQAGQVAVLISLCVLFTPLLETAWLKVKLPKGIMLFCSIGFTGLVMIASPSELSIDLGVGLVIIAALLRAVMVVTCRKAFTKTPLQIEIITLIQLSVVTLISFCLVLLDSERPALIRTLQTLNSQDWASLLYLALCCTLLAFFVQNYAVKHLPASQASLLMGTEPMFGLLFASLFLSETMTPVQWLGCFIVITTTIAACYKFSAQK</sequence>
<proteinExistence type="inferred from homology"/>
<accession>A0AAU8BF37</accession>
<dbReference type="AlphaFoldDB" id="A0AAU8BF37"/>
<keyword evidence="5 6" id="KW-0472">Membrane</keyword>
<evidence type="ECO:0000256" key="2">
    <source>
        <dbReference type="ARBA" id="ARBA00007362"/>
    </source>
</evidence>
<dbReference type="PANTHER" id="PTHR32322:SF2">
    <property type="entry name" value="EAMA DOMAIN-CONTAINING PROTEIN"/>
    <property type="match status" value="1"/>
</dbReference>